<evidence type="ECO:0000256" key="7">
    <source>
        <dbReference type="ARBA" id="ARBA00023180"/>
    </source>
</evidence>
<comment type="similarity">
    <text evidence="2">Belongs to the fibulin family.</text>
</comment>
<accession>A0A0P7UNF0</accession>
<dbReference type="InterPro" id="IPR050751">
    <property type="entry name" value="ECM_structural_protein"/>
</dbReference>
<dbReference type="InterPro" id="IPR026823">
    <property type="entry name" value="cEGF"/>
</dbReference>
<dbReference type="Proteomes" id="UP000034805">
    <property type="component" value="Unassembled WGS sequence"/>
</dbReference>
<dbReference type="Gene3D" id="2.10.70.10">
    <property type="entry name" value="Complement Module, domain 1"/>
    <property type="match status" value="1"/>
</dbReference>
<feature type="domain" description="EGF-like" evidence="11">
    <location>
        <begin position="229"/>
        <end position="274"/>
    </location>
</feature>
<name>A0A0P7UNF0_SCLFO</name>
<dbReference type="PROSITE" id="PS50026">
    <property type="entry name" value="EGF_3"/>
    <property type="match status" value="2"/>
</dbReference>
<evidence type="ECO:0000256" key="3">
    <source>
        <dbReference type="ARBA" id="ARBA00022530"/>
    </source>
</evidence>
<evidence type="ECO:0000256" key="6">
    <source>
        <dbReference type="ARBA" id="ARBA00023157"/>
    </source>
</evidence>
<comment type="caution">
    <text evidence="8">Lacks conserved residue(s) required for the propagation of feature annotation.</text>
</comment>
<proteinExistence type="inferred from homology"/>
<dbReference type="PRINTS" id="PR00010">
    <property type="entry name" value="EGFBLOOD"/>
</dbReference>
<evidence type="ECO:0000256" key="1">
    <source>
        <dbReference type="ARBA" id="ARBA00004498"/>
    </source>
</evidence>
<dbReference type="CDD" id="cd00033">
    <property type="entry name" value="CCP"/>
    <property type="match status" value="1"/>
</dbReference>
<reference evidence="13 14" key="1">
    <citation type="submission" date="2015-08" db="EMBL/GenBank/DDBJ databases">
        <title>The genome of the Asian arowana (Scleropages formosus).</title>
        <authorList>
            <person name="Tan M.H."/>
            <person name="Gan H.M."/>
            <person name="Croft L.J."/>
            <person name="Austin C.M."/>
        </authorList>
    </citation>
    <scope>NUCLEOTIDE SEQUENCE [LARGE SCALE GENOMIC DNA]</scope>
    <source>
        <strain evidence="13">Aro1</strain>
    </source>
</reference>
<dbReference type="InterPro" id="IPR000436">
    <property type="entry name" value="Sushi_SCR_CCP_dom"/>
</dbReference>
<keyword evidence="6 8" id="KW-1015">Disulfide bond</keyword>
<dbReference type="SUPFAM" id="SSF57184">
    <property type="entry name" value="Growth factor receptor domain"/>
    <property type="match status" value="1"/>
</dbReference>
<dbReference type="PROSITE" id="PS00022">
    <property type="entry name" value="EGF_1"/>
    <property type="match status" value="1"/>
</dbReference>
<dbReference type="SMART" id="SM00032">
    <property type="entry name" value="CCP"/>
    <property type="match status" value="1"/>
</dbReference>
<dbReference type="Pfam" id="PF00008">
    <property type="entry name" value="EGF"/>
    <property type="match status" value="1"/>
</dbReference>
<dbReference type="InterPro" id="IPR000742">
    <property type="entry name" value="EGF"/>
</dbReference>
<evidence type="ECO:0000256" key="4">
    <source>
        <dbReference type="ARBA" id="ARBA00022536"/>
    </source>
</evidence>
<dbReference type="InterPro" id="IPR018097">
    <property type="entry name" value="EGF_Ca-bd_CS"/>
</dbReference>
<dbReference type="InterPro" id="IPR035976">
    <property type="entry name" value="Sushi/SCR/CCP_sf"/>
</dbReference>
<organism evidence="13 14">
    <name type="scientific">Scleropages formosus</name>
    <name type="common">Asian bonytongue</name>
    <name type="synonym">Osteoglossum formosum</name>
    <dbReference type="NCBI Taxonomy" id="113540"/>
    <lineage>
        <taxon>Eukaryota</taxon>
        <taxon>Metazoa</taxon>
        <taxon>Chordata</taxon>
        <taxon>Craniata</taxon>
        <taxon>Vertebrata</taxon>
        <taxon>Euteleostomi</taxon>
        <taxon>Actinopterygii</taxon>
        <taxon>Neopterygii</taxon>
        <taxon>Teleostei</taxon>
        <taxon>Osteoglossocephala</taxon>
        <taxon>Osteoglossomorpha</taxon>
        <taxon>Osteoglossiformes</taxon>
        <taxon>Osteoglossidae</taxon>
        <taxon>Scleropages</taxon>
    </lineage>
</organism>
<dbReference type="Pfam" id="PF00084">
    <property type="entry name" value="Sushi"/>
    <property type="match status" value="1"/>
</dbReference>
<dbReference type="InterPro" id="IPR000152">
    <property type="entry name" value="EGF-type_Asp/Asn_hydroxyl_site"/>
</dbReference>
<dbReference type="GO" id="GO:0005509">
    <property type="term" value="F:calcium ion binding"/>
    <property type="evidence" value="ECO:0007669"/>
    <property type="project" value="InterPro"/>
</dbReference>
<keyword evidence="5" id="KW-0677">Repeat</keyword>
<dbReference type="Pfam" id="PF12662">
    <property type="entry name" value="cEGF"/>
    <property type="match status" value="1"/>
</dbReference>
<dbReference type="Pfam" id="PF22914">
    <property type="entry name" value="Fibulin_C"/>
    <property type="match status" value="1"/>
</dbReference>
<dbReference type="InterPro" id="IPR001881">
    <property type="entry name" value="EGF-like_Ca-bd_dom"/>
</dbReference>
<keyword evidence="7" id="KW-0325">Glycoprotein</keyword>
<dbReference type="InterPro" id="IPR055088">
    <property type="entry name" value="Fibulin_C"/>
</dbReference>
<comment type="subcellular location">
    <subcellularLocation>
        <location evidence="1">Secreted</location>
        <location evidence="1">Extracellular space</location>
        <location evidence="1">Extracellular matrix</location>
    </subcellularLocation>
</comment>
<dbReference type="PANTHER" id="PTHR24034:SF146">
    <property type="entry name" value="FIBULIN-7-LIKE"/>
    <property type="match status" value="1"/>
</dbReference>
<evidence type="ECO:0000259" key="12">
    <source>
        <dbReference type="PROSITE" id="PS50923"/>
    </source>
</evidence>
<feature type="disulfide bond" evidence="9">
    <location>
        <begin position="105"/>
        <end position="132"/>
    </location>
</feature>
<dbReference type="PROSITE" id="PS00010">
    <property type="entry name" value="ASX_HYDROXYL"/>
    <property type="match status" value="2"/>
</dbReference>
<dbReference type="STRING" id="113540.ENSSFOP00015012817"/>
<gene>
    <name evidence="13" type="ORF">Z043_104634</name>
</gene>
<dbReference type="SUPFAM" id="SSF57535">
    <property type="entry name" value="Complement control module/SCR domain"/>
    <property type="match status" value="1"/>
</dbReference>
<evidence type="ECO:0000256" key="5">
    <source>
        <dbReference type="ARBA" id="ARBA00022737"/>
    </source>
</evidence>
<dbReference type="CDD" id="cd00054">
    <property type="entry name" value="EGF_CA"/>
    <property type="match status" value="2"/>
</dbReference>
<evidence type="ECO:0000259" key="11">
    <source>
        <dbReference type="PROSITE" id="PS50026"/>
    </source>
</evidence>
<evidence type="ECO:0000256" key="2">
    <source>
        <dbReference type="ARBA" id="ARBA00006127"/>
    </source>
</evidence>
<dbReference type="SUPFAM" id="SSF57196">
    <property type="entry name" value="EGF/Laminin"/>
    <property type="match status" value="1"/>
</dbReference>
<dbReference type="PROSITE" id="PS01187">
    <property type="entry name" value="EGF_CA"/>
    <property type="match status" value="2"/>
</dbReference>
<dbReference type="SMART" id="SM00181">
    <property type="entry name" value="EGF"/>
    <property type="match status" value="3"/>
</dbReference>
<dbReference type="PROSITE" id="PS50923">
    <property type="entry name" value="SUSHI"/>
    <property type="match status" value="1"/>
</dbReference>
<keyword evidence="4 8" id="KW-0245">EGF-like domain</keyword>
<evidence type="ECO:0000313" key="14">
    <source>
        <dbReference type="Proteomes" id="UP000034805"/>
    </source>
</evidence>
<evidence type="ECO:0000256" key="10">
    <source>
        <dbReference type="SAM" id="MobiDB-lite"/>
    </source>
</evidence>
<protein>
    <submittedName>
        <fullName evidence="13">Fibulin-7-like</fullName>
    </submittedName>
</protein>
<dbReference type="SMART" id="SM00179">
    <property type="entry name" value="EGF_CA"/>
    <property type="match status" value="3"/>
</dbReference>
<feature type="domain" description="EGF-like" evidence="11">
    <location>
        <begin position="134"/>
        <end position="170"/>
    </location>
</feature>
<dbReference type="FunFam" id="2.10.25.10:FF:000143">
    <property type="entry name" value="Protein crumbs 1"/>
    <property type="match status" value="1"/>
</dbReference>
<dbReference type="Gene3D" id="2.10.25.10">
    <property type="entry name" value="Laminin"/>
    <property type="match status" value="4"/>
</dbReference>
<evidence type="ECO:0000256" key="8">
    <source>
        <dbReference type="PROSITE-ProRule" id="PRU00076"/>
    </source>
</evidence>
<dbReference type="AlphaFoldDB" id="A0A0P7UNF0"/>
<dbReference type="EMBL" id="JARO02001240">
    <property type="protein sequence ID" value="KPP76056.1"/>
    <property type="molecule type" value="Genomic_DNA"/>
</dbReference>
<feature type="domain" description="Sushi" evidence="12">
    <location>
        <begin position="77"/>
        <end position="134"/>
    </location>
</feature>
<keyword evidence="3" id="KW-0272">Extracellular matrix</keyword>
<feature type="disulfide bond" evidence="8">
    <location>
        <begin position="160"/>
        <end position="169"/>
    </location>
</feature>
<sequence>MGRKKYYERLFSRFPTELYSDPKGCTSMEELQGTLRQVHKLLSAHEASYLEGLRSLKKKLTVLQKAAARQADKTPNGTCPLPEAPPNGRRLGKARGAGHEVHFVCEPGYELLGPETRVCLHSLSWSGQQPRCRNVDDCASAPCLNGGACVDAVNQFICSCPKSWTGATCQTPVLTLFSAMINTSSTAATPSPPSPFTRPATCAQVQGVTRCSCEAGFSIAGRDSTSCTDIDECSLFHAGRAGRLCLHACVNTPGGYRCTCPDGYNLARDGRNCKDVDECADMRHDCTREQLCVNTFGAFRCVLVDCPRIRNATYAKTSPTRCERNPCPVDNKGCLKAPNSVSHRFLSVVSKVQTGELLLTRPVEGPATLEVDLEMTELERGTTLGRYVTKFTLFVSQYEF</sequence>
<dbReference type="PANTHER" id="PTHR24034">
    <property type="entry name" value="EGF-LIKE DOMAIN-CONTAINING PROTEIN"/>
    <property type="match status" value="1"/>
</dbReference>
<dbReference type="InterPro" id="IPR009030">
    <property type="entry name" value="Growth_fac_rcpt_cys_sf"/>
</dbReference>
<evidence type="ECO:0000256" key="9">
    <source>
        <dbReference type="PROSITE-ProRule" id="PRU00302"/>
    </source>
</evidence>
<dbReference type="FunFam" id="2.10.25.10:FF:000240">
    <property type="entry name" value="Vitamin K-dependent protein S"/>
    <property type="match status" value="1"/>
</dbReference>
<comment type="caution">
    <text evidence="13">The sequence shown here is derived from an EMBL/GenBank/DDBJ whole genome shotgun (WGS) entry which is preliminary data.</text>
</comment>
<keyword evidence="9" id="KW-0768">Sushi</keyword>
<keyword evidence="3" id="KW-0964">Secreted</keyword>
<evidence type="ECO:0000313" key="13">
    <source>
        <dbReference type="EMBL" id="KPP76056.1"/>
    </source>
</evidence>
<feature type="region of interest" description="Disordered" evidence="10">
    <location>
        <begin position="71"/>
        <end position="90"/>
    </location>
</feature>
<dbReference type="PROSITE" id="PS01186">
    <property type="entry name" value="EGF_2"/>
    <property type="match status" value="1"/>
</dbReference>